<feature type="domain" description="HTH cro/C1-type" evidence="4">
    <location>
        <begin position="103"/>
        <end position="139"/>
    </location>
</feature>
<dbReference type="CDD" id="cd00093">
    <property type="entry name" value="HTH_XRE"/>
    <property type="match status" value="1"/>
</dbReference>
<sequence>MKERFARLGPTRAIDRVASGLPAVFALRTTLDPTPLKTIDATEALARRGLSMLRAKRLTEDLLEGHRVFAELPAVEDERAFISDMAACGIAAVLIRRDVPVDVRALRERLNLTREQFAICYGLEVETLRNWETGKREPDTTARSYLRAIASAPEAVELAYAMPAD</sequence>
<dbReference type="PANTHER" id="PTHR36511">
    <property type="entry name" value="MERR FAMILY BACTERIAL REGULATORY PROTEIN"/>
    <property type="match status" value="1"/>
</dbReference>
<comment type="caution">
    <text evidence="5">The sequence shown here is derived from an EMBL/GenBank/DDBJ whole genome shotgun (WGS) entry which is preliminary data.</text>
</comment>
<gene>
    <name evidence="5" type="ORF">CCS01_25755</name>
</gene>
<evidence type="ECO:0000313" key="6">
    <source>
        <dbReference type="Proteomes" id="UP000239724"/>
    </source>
</evidence>
<name>A0A2S6N066_RHOGL</name>
<dbReference type="InterPro" id="IPR010982">
    <property type="entry name" value="Lambda_DNA-bd_dom_sf"/>
</dbReference>
<evidence type="ECO:0000259" key="4">
    <source>
        <dbReference type="PROSITE" id="PS50943"/>
    </source>
</evidence>
<dbReference type="InterPro" id="IPR052359">
    <property type="entry name" value="HTH-type_reg/antitoxin"/>
</dbReference>
<organism evidence="5 6">
    <name type="scientific">Rhodopila globiformis</name>
    <name type="common">Rhodopseudomonas globiformis</name>
    <dbReference type="NCBI Taxonomy" id="1071"/>
    <lineage>
        <taxon>Bacteria</taxon>
        <taxon>Pseudomonadati</taxon>
        <taxon>Pseudomonadota</taxon>
        <taxon>Alphaproteobacteria</taxon>
        <taxon>Acetobacterales</taxon>
        <taxon>Acetobacteraceae</taxon>
        <taxon>Rhodopila</taxon>
    </lineage>
</organism>
<protein>
    <recommendedName>
        <fullName evidence="4">HTH cro/C1-type domain-containing protein</fullName>
    </recommendedName>
</protein>
<evidence type="ECO:0000313" key="5">
    <source>
        <dbReference type="EMBL" id="PPQ27989.1"/>
    </source>
</evidence>
<keyword evidence="1" id="KW-0805">Transcription regulation</keyword>
<evidence type="ECO:0000256" key="3">
    <source>
        <dbReference type="ARBA" id="ARBA00023163"/>
    </source>
</evidence>
<dbReference type="Gene3D" id="1.10.260.40">
    <property type="entry name" value="lambda repressor-like DNA-binding domains"/>
    <property type="match status" value="1"/>
</dbReference>
<reference evidence="5 6" key="1">
    <citation type="journal article" date="2018" name="Arch. Microbiol.">
        <title>New insights into the metabolic potential of the phototrophic purple bacterium Rhodopila globiformis DSM 161(T) from its draft genome sequence and evidence for a vanadium-dependent nitrogenase.</title>
        <authorList>
            <person name="Imhoff J.F."/>
            <person name="Rahn T."/>
            <person name="Kunzel S."/>
            <person name="Neulinger S.C."/>
        </authorList>
    </citation>
    <scope>NUCLEOTIDE SEQUENCE [LARGE SCALE GENOMIC DNA]</scope>
    <source>
        <strain evidence="5 6">DSM 161</strain>
    </source>
</reference>
<dbReference type="AlphaFoldDB" id="A0A2S6N066"/>
<dbReference type="SUPFAM" id="SSF47413">
    <property type="entry name" value="lambda repressor-like DNA-binding domains"/>
    <property type="match status" value="1"/>
</dbReference>
<dbReference type="PANTHER" id="PTHR36511:SF4">
    <property type="entry name" value="ANTITOXIN MQSA"/>
    <property type="match status" value="1"/>
</dbReference>
<dbReference type="EMBL" id="NHRY01000251">
    <property type="protein sequence ID" value="PPQ27989.1"/>
    <property type="molecule type" value="Genomic_DNA"/>
</dbReference>
<keyword evidence="6" id="KW-1185">Reference proteome</keyword>
<accession>A0A2S6N066</accession>
<evidence type="ECO:0000256" key="1">
    <source>
        <dbReference type="ARBA" id="ARBA00023015"/>
    </source>
</evidence>
<dbReference type="PROSITE" id="PS50943">
    <property type="entry name" value="HTH_CROC1"/>
    <property type="match status" value="1"/>
</dbReference>
<keyword evidence="3" id="KW-0804">Transcription</keyword>
<dbReference type="InterPro" id="IPR001387">
    <property type="entry name" value="Cro/C1-type_HTH"/>
</dbReference>
<proteinExistence type="predicted"/>
<evidence type="ECO:0000256" key="2">
    <source>
        <dbReference type="ARBA" id="ARBA00023125"/>
    </source>
</evidence>
<keyword evidence="2" id="KW-0238">DNA-binding</keyword>
<dbReference type="GO" id="GO:0003677">
    <property type="term" value="F:DNA binding"/>
    <property type="evidence" value="ECO:0007669"/>
    <property type="project" value="UniProtKB-KW"/>
</dbReference>
<dbReference type="OrthoDB" id="461984at2"/>
<dbReference type="Proteomes" id="UP000239724">
    <property type="component" value="Unassembled WGS sequence"/>
</dbReference>